<accession>A0A8H3ETQ3</accession>
<dbReference type="InterPro" id="IPR015943">
    <property type="entry name" value="WD40/YVTN_repeat-like_dom_sf"/>
</dbReference>
<dbReference type="SUPFAM" id="SSF50978">
    <property type="entry name" value="WD40 repeat-like"/>
    <property type="match status" value="1"/>
</dbReference>
<feature type="compositionally biased region" description="Basic and acidic residues" evidence="4">
    <location>
        <begin position="496"/>
        <end position="522"/>
    </location>
</feature>
<keyword evidence="2" id="KW-0539">Nucleus</keyword>
<evidence type="ECO:0000313" key="7">
    <source>
        <dbReference type="Proteomes" id="UP000664534"/>
    </source>
</evidence>
<dbReference type="InterPro" id="IPR052414">
    <property type="entry name" value="U3_snoRNA-assoc_WDR"/>
</dbReference>
<dbReference type="PANTHER" id="PTHR44267:SF1">
    <property type="entry name" value="WD REPEAT-CONTAINING PROTEIN 43"/>
    <property type="match status" value="1"/>
</dbReference>
<feature type="domain" description="Small-subunit processome Utp12" evidence="5">
    <location>
        <begin position="597"/>
        <end position="700"/>
    </location>
</feature>
<comment type="subcellular location">
    <subcellularLocation>
        <location evidence="1">Nucleus</location>
    </subcellularLocation>
</comment>
<evidence type="ECO:0000313" key="6">
    <source>
        <dbReference type="EMBL" id="CAF9912469.1"/>
    </source>
</evidence>
<evidence type="ECO:0000256" key="3">
    <source>
        <dbReference type="ARBA" id="ARBA00038335"/>
    </source>
</evidence>
<dbReference type="Proteomes" id="UP000664534">
    <property type="component" value="Unassembled WGS sequence"/>
</dbReference>
<name>A0A8H3ETQ3_9LECA</name>
<feature type="compositionally biased region" description="Acidic residues" evidence="4">
    <location>
        <begin position="778"/>
        <end position="787"/>
    </location>
</feature>
<protein>
    <submittedName>
        <fullName evidence="6">Small subunit (SSU) processome component</fullName>
    </submittedName>
</protein>
<feature type="compositionally biased region" description="Acidic residues" evidence="4">
    <location>
        <begin position="798"/>
        <end position="843"/>
    </location>
</feature>
<dbReference type="PANTHER" id="PTHR44267">
    <property type="entry name" value="WD REPEAT-CONTAINING PROTEIN 43"/>
    <property type="match status" value="1"/>
</dbReference>
<sequence>MGNKKASKAVASNVSSLANPAASSNTQTASKSSILRSSFSPSHFQLSLFASVIQGLDAQHLRIHDTNTGRLRCEHTINPKASITCLDWGYYGENHRDRHHQESKKKRKRNDLVNGDVPKDQTRNVVVALGTSQSEVHMFSPAEAKIMGSLKEAHTQGIRDFRFTDYGITAEGWSIGGDGRLVQWDLRKNRVLRNILLPNGPANTLRPLRSSVLCASHHAYILNPESKEQPTLFNASTNAVHSVMDSTSRSSRCATFLTAAESDHFINVFSEKSPTLIGSLRTENDIISLDLYSRLDSLTETENGRDLSVRMVQPQEALAAVNKNGVLEIFPEPFEFGSASSSTGSETLKARMKQRTRKAAAQIRIRRPDKTSSIVPLLNASFQGNDIALAWAEGGVNLLFDTVRWRDEGTGVLLLNDMTNIVKAKSGAGVGAVVMNGVKDMGKSHVDESRTLVANGGDTKDELMREVPPEIIDISSGEEESEFEEDGAPARTIEPSAREGGNKTDSDADVEMKDVELEKDGAQEGTGTNAAPKEDEEIGEPSFGDLIRANGPEAVDVQASFVDPNTQSLVPAADRSLQQLPSGMSLGTVLTQSLRTNDTNLLETCLHVRDLDMIRATIERLDSSFTTVLLQRLAERLHSRPGRAGSLMVWIQWTLVAHGGYLAGQPEVMKKLASLHRVVKDRANSLQSLLSLKGKLDMLEAQMNLRKSMQVRSRAANASDEDDEEGVIYVEGQEESNSEEEGYDQMKGHARDSPQSKLGAKAQDLTDDAIYDTIGSDADSDEEDSGDEFPTTINGIADAEDDDSESEEEGLFDEEASSTDNDSIDEASEDDIDHDSIDTDSSDADTSPPPKRPAKSKLSNGVGAKKR</sequence>
<proteinExistence type="inferred from homology"/>
<evidence type="ECO:0000256" key="2">
    <source>
        <dbReference type="ARBA" id="ARBA00023242"/>
    </source>
</evidence>
<dbReference type="EMBL" id="CAJPDT010000010">
    <property type="protein sequence ID" value="CAF9912469.1"/>
    <property type="molecule type" value="Genomic_DNA"/>
</dbReference>
<feature type="compositionally biased region" description="Basic and acidic residues" evidence="4">
    <location>
        <begin position="744"/>
        <end position="754"/>
    </location>
</feature>
<feature type="compositionally biased region" description="Acidic residues" evidence="4">
    <location>
        <begin position="719"/>
        <end position="743"/>
    </location>
</feature>
<feature type="region of interest" description="Disordered" evidence="4">
    <location>
        <begin position="472"/>
        <end position="538"/>
    </location>
</feature>
<feature type="compositionally biased region" description="Acidic residues" evidence="4">
    <location>
        <begin position="476"/>
        <end position="487"/>
    </location>
</feature>
<evidence type="ECO:0000259" key="5">
    <source>
        <dbReference type="Pfam" id="PF04003"/>
    </source>
</evidence>
<dbReference type="InterPro" id="IPR007148">
    <property type="entry name" value="SSU_processome_Utp12"/>
</dbReference>
<dbReference type="AlphaFoldDB" id="A0A8H3ETQ3"/>
<comment type="caution">
    <text evidence="6">The sequence shown here is derived from an EMBL/GenBank/DDBJ whole genome shotgun (WGS) entry which is preliminary data.</text>
</comment>
<feature type="region of interest" description="Disordered" evidence="4">
    <location>
        <begin position="711"/>
        <end position="867"/>
    </location>
</feature>
<feature type="region of interest" description="Disordered" evidence="4">
    <location>
        <begin position="96"/>
        <end position="117"/>
    </location>
</feature>
<dbReference type="Gene3D" id="2.130.10.10">
    <property type="entry name" value="YVTN repeat-like/Quinoprotein amine dehydrogenase"/>
    <property type="match status" value="1"/>
</dbReference>
<dbReference type="Pfam" id="PF04003">
    <property type="entry name" value="Utp12"/>
    <property type="match status" value="1"/>
</dbReference>
<gene>
    <name evidence="6" type="primary">UTP5</name>
    <name evidence="6" type="ORF">IMSHALPRED_000323</name>
</gene>
<dbReference type="OrthoDB" id="30195at2759"/>
<evidence type="ECO:0000256" key="4">
    <source>
        <dbReference type="SAM" id="MobiDB-lite"/>
    </source>
</evidence>
<reference evidence="6" key="1">
    <citation type="submission" date="2021-03" db="EMBL/GenBank/DDBJ databases">
        <authorList>
            <person name="Tagirdzhanova G."/>
        </authorList>
    </citation>
    <scope>NUCLEOTIDE SEQUENCE</scope>
</reference>
<dbReference type="InterPro" id="IPR036322">
    <property type="entry name" value="WD40_repeat_dom_sf"/>
</dbReference>
<organism evidence="6 7">
    <name type="scientific">Imshaugia aleurites</name>
    <dbReference type="NCBI Taxonomy" id="172621"/>
    <lineage>
        <taxon>Eukaryota</taxon>
        <taxon>Fungi</taxon>
        <taxon>Dikarya</taxon>
        <taxon>Ascomycota</taxon>
        <taxon>Pezizomycotina</taxon>
        <taxon>Lecanoromycetes</taxon>
        <taxon>OSLEUM clade</taxon>
        <taxon>Lecanoromycetidae</taxon>
        <taxon>Lecanorales</taxon>
        <taxon>Lecanorineae</taxon>
        <taxon>Parmeliaceae</taxon>
        <taxon>Imshaugia</taxon>
    </lineage>
</organism>
<keyword evidence="7" id="KW-1185">Reference proteome</keyword>
<dbReference type="GO" id="GO:0032040">
    <property type="term" value="C:small-subunit processome"/>
    <property type="evidence" value="ECO:0007669"/>
    <property type="project" value="UniProtKB-ARBA"/>
</dbReference>
<comment type="similarity">
    <text evidence="3">Belongs to the UTP5 family.</text>
</comment>
<dbReference type="GO" id="GO:0000462">
    <property type="term" value="P:maturation of SSU-rRNA from tricistronic rRNA transcript (SSU-rRNA, 5.8S rRNA, LSU-rRNA)"/>
    <property type="evidence" value="ECO:0007669"/>
    <property type="project" value="TreeGrafter"/>
</dbReference>
<evidence type="ECO:0000256" key="1">
    <source>
        <dbReference type="ARBA" id="ARBA00004123"/>
    </source>
</evidence>